<gene>
    <name evidence="2" type="ORF">Q4535_14255</name>
</gene>
<proteinExistence type="predicted"/>
<organism evidence="2 3">
    <name type="scientific">Cobetia amphilecti</name>
    <dbReference type="NCBI Taxonomy" id="1055104"/>
    <lineage>
        <taxon>Bacteria</taxon>
        <taxon>Pseudomonadati</taxon>
        <taxon>Pseudomonadota</taxon>
        <taxon>Gammaproteobacteria</taxon>
        <taxon>Oceanospirillales</taxon>
        <taxon>Halomonadaceae</taxon>
        <taxon>Cobetia</taxon>
    </lineage>
</organism>
<dbReference type="Proteomes" id="UP001170481">
    <property type="component" value="Unassembled WGS sequence"/>
</dbReference>
<evidence type="ECO:0008006" key="4">
    <source>
        <dbReference type="Google" id="ProtNLM"/>
    </source>
</evidence>
<keyword evidence="1" id="KW-1133">Transmembrane helix</keyword>
<keyword evidence="1" id="KW-0812">Transmembrane</keyword>
<dbReference type="AlphaFoldDB" id="A0AAP4U0S6"/>
<dbReference type="InterPro" id="IPR036188">
    <property type="entry name" value="FAD/NAD-bd_sf"/>
</dbReference>
<dbReference type="RefSeq" id="WP_303594937.1">
    <property type="nucleotide sequence ID" value="NZ_JAUORK010000022.1"/>
</dbReference>
<dbReference type="EMBL" id="JAUORK010000022">
    <property type="protein sequence ID" value="MDO6673273.1"/>
    <property type="molecule type" value="Genomic_DNA"/>
</dbReference>
<accession>A0AAP4U0S6</accession>
<reference evidence="2" key="1">
    <citation type="submission" date="2023-07" db="EMBL/GenBank/DDBJ databases">
        <title>Genome content predicts the carbon catabolic preferences of heterotrophic bacteria.</title>
        <authorList>
            <person name="Gralka M."/>
        </authorList>
    </citation>
    <scope>NUCLEOTIDE SEQUENCE</scope>
    <source>
        <strain evidence="2">C2R13</strain>
    </source>
</reference>
<evidence type="ECO:0000313" key="2">
    <source>
        <dbReference type="EMBL" id="MDO6673273.1"/>
    </source>
</evidence>
<dbReference type="Gene3D" id="3.50.50.60">
    <property type="entry name" value="FAD/NAD(P)-binding domain"/>
    <property type="match status" value="1"/>
</dbReference>
<name>A0AAP4U0S6_9GAMM</name>
<keyword evidence="1" id="KW-0472">Membrane</keyword>
<evidence type="ECO:0000313" key="3">
    <source>
        <dbReference type="Proteomes" id="UP001170481"/>
    </source>
</evidence>
<evidence type="ECO:0000256" key="1">
    <source>
        <dbReference type="SAM" id="Phobius"/>
    </source>
</evidence>
<protein>
    <recommendedName>
        <fullName evidence="4">Pyridine nucleotide-disulfide oxidoreductase</fullName>
    </recommendedName>
</protein>
<comment type="caution">
    <text evidence="2">The sequence shown here is derived from an EMBL/GenBank/DDBJ whole genome shotgun (WGS) entry which is preliminary data.</text>
</comment>
<feature type="transmembrane region" description="Helical" evidence="1">
    <location>
        <begin position="7"/>
        <end position="29"/>
    </location>
</feature>
<sequence length="531" mass="56472">MKDLSRITGYGCIVAGVGPAGMGFLFNALKTGQITTLARHGLLILDAGGTHASGKLGAGRLGEYRITANSVGDVFLDCLRDPALADVLAPLEGEPCLERIRADPYSSPRLDEIGELLEAASALVLAHITALPGVEMWCGTSLDTLQYLDGTSILTLSHEPEVAQRKSRLRTENLVLNLGGQQCPERLTQSLNRQGLTPSRRARIYSGDELLRMPPGQLRSLLLPRLRRGGRVCVVGGSHSAFSMLDVLADALRNTRVKEITLLHRSPIRLFFENAEEARAAGYHYDAERDVCPISGRINRSGGLRYRALAIGQEILATGRIEECAMDIQLVQTGPGSAQRLELASEVLADAPIVVQCNGYQPILPTISDAHHQPITLREVNGGLDSDANGNPCDIHGQRLAGLYMFGLGAGLAVDPTLGSEASFDGRIYGVWQFHNHASLPALHAIIARNASDDALGSDTAHSVGQVIASDRGMASGSGMTSVSDKTSANSVVSEKASAESLAQASDAEDFSSALKVLSDSLGLQQKSRMA</sequence>